<dbReference type="STRING" id="1423801.FD50_GL002118"/>
<accession>A0A0R1V0C5</accession>
<reference evidence="4 5" key="1">
    <citation type="journal article" date="2015" name="Genome Announc.">
        <title>Expanding the biotechnology potential of lactobacilli through comparative genomics of 213 strains and associated genera.</title>
        <authorList>
            <person name="Sun Z."/>
            <person name="Harris H.M."/>
            <person name="McCann A."/>
            <person name="Guo C."/>
            <person name="Argimon S."/>
            <person name="Zhang W."/>
            <person name="Yang X."/>
            <person name="Jeffery I.B."/>
            <person name="Cooney J.C."/>
            <person name="Kagawa T.F."/>
            <person name="Liu W."/>
            <person name="Song Y."/>
            <person name="Salvetti E."/>
            <person name="Wrobel A."/>
            <person name="Rasinkangas P."/>
            <person name="Parkhill J."/>
            <person name="Rea M.C."/>
            <person name="O'Sullivan O."/>
            <person name="Ritari J."/>
            <person name="Douillard F.P."/>
            <person name="Paul Ross R."/>
            <person name="Yang R."/>
            <person name="Briner A.E."/>
            <person name="Felis G.E."/>
            <person name="de Vos W.M."/>
            <person name="Barrangou R."/>
            <person name="Klaenhammer T.R."/>
            <person name="Caufield P.W."/>
            <person name="Cui Y."/>
            <person name="Zhang H."/>
            <person name="O'Toole P.W."/>
        </authorList>
    </citation>
    <scope>NUCLEOTIDE SEQUENCE [LARGE SCALE GENOMIC DNA]</scope>
    <source>
        <strain evidence="4 5">DSM 16230</strain>
    </source>
</reference>
<dbReference type="InterPro" id="IPR050624">
    <property type="entry name" value="HTH-type_Tx_Regulator"/>
</dbReference>
<keyword evidence="1 2" id="KW-0238">DNA-binding</keyword>
<dbReference type="Proteomes" id="UP000051166">
    <property type="component" value="Unassembled WGS sequence"/>
</dbReference>
<organism evidence="4 5">
    <name type="scientific">Liquorilactobacillus satsumensis DSM 16230 = JCM 12392</name>
    <dbReference type="NCBI Taxonomy" id="1423801"/>
    <lineage>
        <taxon>Bacteria</taxon>
        <taxon>Bacillati</taxon>
        <taxon>Bacillota</taxon>
        <taxon>Bacilli</taxon>
        <taxon>Lactobacillales</taxon>
        <taxon>Lactobacillaceae</taxon>
        <taxon>Liquorilactobacillus</taxon>
    </lineage>
</organism>
<dbReference type="SUPFAM" id="SSF46689">
    <property type="entry name" value="Homeodomain-like"/>
    <property type="match status" value="1"/>
</dbReference>
<dbReference type="RefSeq" id="WP_056962037.1">
    <property type="nucleotide sequence ID" value="NZ_AZFQ01000055.1"/>
</dbReference>
<dbReference type="PANTHER" id="PTHR43479:SF11">
    <property type="entry name" value="ACREF_ENVCD OPERON REPRESSOR-RELATED"/>
    <property type="match status" value="1"/>
</dbReference>
<evidence type="ECO:0000313" key="5">
    <source>
        <dbReference type="Proteomes" id="UP000051166"/>
    </source>
</evidence>
<dbReference type="InterPro" id="IPR009057">
    <property type="entry name" value="Homeodomain-like_sf"/>
</dbReference>
<evidence type="ECO:0000259" key="3">
    <source>
        <dbReference type="PROSITE" id="PS50977"/>
    </source>
</evidence>
<gene>
    <name evidence="4" type="ORF">FD50_GL002118</name>
</gene>
<evidence type="ECO:0000313" key="4">
    <source>
        <dbReference type="EMBL" id="KRL96835.1"/>
    </source>
</evidence>
<dbReference type="GeneID" id="98309330"/>
<feature type="DNA-binding region" description="H-T-H motif" evidence="2">
    <location>
        <begin position="34"/>
        <end position="53"/>
    </location>
</feature>
<dbReference type="EMBL" id="AZFQ01000055">
    <property type="protein sequence ID" value="KRL96835.1"/>
    <property type="molecule type" value="Genomic_DNA"/>
</dbReference>
<name>A0A0R1V0C5_9LACO</name>
<feature type="domain" description="HTH tetR-type" evidence="3">
    <location>
        <begin position="11"/>
        <end position="71"/>
    </location>
</feature>
<dbReference type="InterPro" id="IPR001647">
    <property type="entry name" value="HTH_TetR"/>
</dbReference>
<evidence type="ECO:0000256" key="1">
    <source>
        <dbReference type="ARBA" id="ARBA00023125"/>
    </source>
</evidence>
<dbReference type="OrthoDB" id="9810250at2"/>
<proteinExistence type="predicted"/>
<keyword evidence="5" id="KW-1185">Reference proteome</keyword>
<protein>
    <submittedName>
        <fullName evidence="4">Transcription regulator</fullName>
    </submittedName>
</protein>
<dbReference type="GO" id="GO:0003677">
    <property type="term" value="F:DNA binding"/>
    <property type="evidence" value="ECO:0007669"/>
    <property type="project" value="UniProtKB-UniRule"/>
</dbReference>
<dbReference type="Gene3D" id="1.10.357.10">
    <property type="entry name" value="Tetracycline Repressor, domain 2"/>
    <property type="match status" value="1"/>
</dbReference>
<sequence>MTGTKDNQRSRYTKKMIRDSFFKLLRIKDIEAITVTDICRTAQINRGTFYRYYRNPFDLLQQQREQLFKETLAFIKYRFNEGEHTILPAIFEVLKKEDAEVVKASLDRRYGGDFLEKIFASCRETARPYIISQIKWMTDEQFEYFYAFITNGVIGTISLWVSQGMNPETGELEADIMTIVRKSIEQMSQTAKLKEVKG</sequence>
<comment type="caution">
    <text evidence="4">The sequence shown here is derived from an EMBL/GenBank/DDBJ whole genome shotgun (WGS) entry which is preliminary data.</text>
</comment>
<dbReference type="PATRIC" id="fig|1423801.4.peg.2165"/>
<dbReference type="PANTHER" id="PTHR43479">
    <property type="entry name" value="ACREF/ENVCD OPERON REPRESSOR-RELATED"/>
    <property type="match status" value="1"/>
</dbReference>
<dbReference type="AlphaFoldDB" id="A0A0R1V0C5"/>
<evidence type="ECO:0000256" key="2">
    <source>
        <dbReference type="PROSITE-ProRule" id="PRU00335"/>
    </source>
</evidence>
<dbReference type="PROSITE" id="PS50977">
    <property type="entry name" value="HTH_TETR_2"/>
    <property type="match status" value="1"/>
</dbReference>